<evidence type="ECO:0000259" key="3">
    <source>
        <dbReference type="Pfam" id="PF26607"/>
    </source>
</evidence>
<dbReference type="Gene3D" id="3.40.50.10320">
    <property type="entry name" value="LmbE-like"/>
    <property type="match status" value="1"/>
</dbReference>
<dbReference type="GO" id="GO:0016811">
    <property type="term" value="F:hydrolase activity, acting on carbon-nitrogen (but not peptide) bonds, in linear amides"/>
    <property type="evidence" value="ECO:0007669"/>
    <property type="project" value="TreeGrafter"/>
</dbReference>
<dbReference type="Pfam" id="PF02585">
    <property type="entry name" value="PIG-L"/>
    <property type="match status" value="1"/>
</dbReference>
<dbReference type="AlphaFoldDB" id="A0A0L8M7D8"/>
<organism evidence="4 5">
    <name type="scientific">Streptomyces virginiae</name>
    <name type="common">Streptomyces cinnamonensis</name>
    <dbReference type="NCBI Taxonomy" id="1961"/>
    <lineage>
        <taxon>Bacteria</taxon>
        <taxon>Bacillati</taxon>
        <taxon>Actinomycetota</taxon>
        <taxon>Actinomycetes</taxon>
        <taxon>Kitasatosporales</taxon>
        <taxon>Streptomycetaceae</taxon>
        <taxon>Streptomyces</taxon>
    </lineage>
</organism>
<evidence type="ECO:0000256" key="1">
    <source>
        <dbReference type="ARBA" id="ARBA00022833"/>
    </source>
</evidence>
<dbReference type="InterPro" id="IPR024078">
    <property type="entry name" value="LmbE-like_dom_sf"/>
</dbReference>
<evidence type="ECO:0000313" key="5">
    <source>
        <dbReference type="Proteomes" id="UP000037084"/>
    </source>
</evidence>
<dbReference type="SUPFAM" id="SSF102588">
    <property type="entry name" value="LmbE-like"/>
    <property type="match status" value="1"/>
</dbReference>
<dbReference type="OrthoDB" id="6064917at2"/>
<dbReference type="InterPro" id="IPR058502">
    <property type="entry name" value="PLL-like_beta-prop"/>
</dbReference>
<dbReference type="InterPro" id="IPR003737">
    <property type="entry name" value="GlcNAc_PI_deacetylase-related"/>
</dbReference>
<feature type="domain" description="PLL-like beta propeller" evidence="3">
    <location>
        <begin position="381"/>
        <end position="536"/>
    </location>
</feature>
<proteinExistence type="predicted"/>
<dbReference type="SUPFAM" id="SSF89372">
    <property type="entry name" value="Fucose-specific lectin"/>
    <property type="match status" value="1"/>
</dbReference>
<dbReference type="Proteomes" id="UP000037084">
    <property type="component" value="Unassembled WGS sequence"/>
</dbReference>
<protein>
    <recommendedName>
        <fullName evidence="3">PLL-like beta propeller domain-containing protein</fullName>
    </recommendedName>
</protein>
<dbReference type="Pfam" id="PF26607">
    <property type="entry name" value="DUF8189"/>
    <property type="match status" value="1"/>
</dbReference>
<evidence type="ECO:0000256" key="2">
    <source>
        <dbReference type="SAM" id="MobiDB-lite"/>
    </source>
</evidence>
<dbReference type="EMBL" id="LGUV01000351">
    <property type="protein sequence ID" value="KOG46303.1"/>
    <property type="molecule type" value="Genomic_DNA"/>
</dbReference>
<dbReference type="PANTHER" id="PTHR12993">
    <property type="entry name" value="N-ACETYLGLUCOSAMINYL-PHOSPHATIDYLINOSITOL DE-N-ACETYLASE-RELATED"/>
    <property type="match status" value="1"/>
</dbReference>
<accession>A0A0L8M7D8</accession>
<dbReference type="PANTHER" id="PTHR12993:SF26">
    <property type="entry name" value="1D-MYO-INOSITOL 2-ACETAMIDO-2-DEOXY-ALPHA-D-GLUCOPYRANOSIDE DEACETYLASE"/>
    <property type="match status" value="1"/>
</dbReference>
<evidence type="ECO:0000313" key="4">
    <source>
        <dbReference type="EMBL" id="KOG46303.1"/>
    </source>
</evidence>
<comment type="caution">
    <text evidence="4">The sequence shown here is derived from an EMBL/GenBank/DDBJ whole genome shotgun (WGS) entry which is preliminary data.</text>
</comment>
<reference evidence="5" key="1">
    <citation type="submission" date="2015-07" db="EMBL/GenBank/DDBJ databases">
        <authorList>
            <consortium name="Consortium for Microbial Forensics and Genomics (microFORGE)"/>
            <person name="Knight B.M."/>
            <person name="Roberts D.P."/>
            <person name="Lin D."/>
            <person name="Hari K."/>
            <person name="Fletcher J."/>
            <person name="Melcher U."/>
            <person name="Blagden T."/>
            <person name="Winegar R.A."/>
        </authorList>
    </citation>
    <scope>NUCLEOTIDE SEQUENCE [LARGE SCALE GENOMIC DNA]</scope>
    <source>
        <strain evidence="5">NRRL B-1447</strain>
    </source>
</reference>
<dbReference type="RefSeq" id="WP_053174890.1">
    <property type="nucleotide sequence ID" value="NZ_LGUV01000351.1"/>
</dbReference>
<keyword evidence="1" id="KW-0862">Zinc</keyword>
<name>A0A0L8M7D8_STRVG</name>
<feature type="region of interest" description="Disordered" evidence="2">
    <location>
        <begin position="697"/>
        <end position="716"/>
    </location>
</feature>
<gene>
    <name evidence="4" type="ORF">ADK75_27385</name>
</gene>
<sequence length="716" mass="74080">MSLASRTRLAALLAAFSVGVAGVTTWAYGQGTERHPAAPEVVLSPSVTEGSALQVVAHPDDDLFFMNPDLSRSIATGIKVTTVYLTSGESDGRNEAHSPHLQDAAGPADRAAYAEARQNGIRAAYAQMATGDRASAWQRKSVPTAGGGSAEVDVLVSRPQVNLVWMELREARSISGDNPDSLRGLWDGRIPALGAQLTSGTPVKDPFAYTKDQAVAAIAGVFEAYRPTTIRTQDPTPGRAEGGGAFLDHQDHMYGARFVQAAVERYAKTTTADRPHFSVQNYVSYPNSSLPPTLDPQTAEEKLGYLKTYAWTDHQDWCGSPAGCGDRKTATRPAGAGWSQTIRYSRGDGTSWMTEGVSGRLWAFAALDGRMAYWSRSGPQAPWQGPEFLTGDGIDSGASAVRLWDGRIAVFATRTTLGATPRDYGREIVYAVQSGVDGGFGAWQSLGTPDTVDRSGTSAISGPSVAVDPEGRMTVYVRDSRRTLRAREQATPGGAFGAWQALGGAGLQGDPVTATDASGRRHVYAATAGSVLAWVRPTPGAPYGGPFATGLPQSTGALSVRPEGDGVRLFFRRPGLGTVATSLARADGAAAPEFSPVAEAGGLGGYGAVGIAGDLLAGRAGAGTVGVAGIGGPQGWQESQMLYTGAPAGVAEGAGTAVAAALGLDADLHVITTGAAGGSVPLGTRTPDPWHRAVQPRTLAQAGRPGSAVAGGQPPR</sequence>
<dbReference type="GO" id="GO:0016137">
    <property type="term" value="P:glycoside metabolic process"/>
    <property type="evidence" value="ECO:0007669"/>
    <property type="project" value="UniProtKB-ARBA"/>
</dbReference>
<dbReference type="PATRIC" id="fig|1961.12.peg.6109"/>